<dbReference type="EMBL" id="JACJPW010000031">
    <property type="protein sequence ID" value="MBD2182093.1"/>
    <property type="molecule type" value="Genomic_DNA"/>
</dbReference>
<reference evidence="1" key="2">
    <citation type="submission" date="2020-08" db="EMBL/GenBank/DDBJ databases">
        <authorList>
            <person name="Chen M."/>
            <person name="Teng W."/>
            <person name="Zhao L."/>
            <person name="Hu C."/>
            <person name="Zhou Y."/>
            <person name="Han B."/>
            <person name="Song L."/>
            <person name="Shu W."/>
        </authorList>
    </citation>
    <scope>NUCLEOTIDE SEQUENCE</scope>
    <source>
        <strain evidence="1">FACHB-1375</strain>
    </source>
</reference>
<reference evidence="1" key="1">
    <citation type="journal article" date="2015" name="ISME J.">
        <title>Draft Genome Sequence of Streptomyces incarnatus NRRL8089, which Produces the Nucleoside Antibiotic Sinefungin.</title>
        <authorList>
            <person name="Oshima K."/>
            <person name="Hattori M."/>
            <person name="Shimizu H."/>
            <person name="Fukuda K."/>
            <person name="Nemoto M."/>
            <person name="Inagaki K."/>
            <person name="Tamura T."/>
        </authorList>
    </citation>
    <scope>NUCLEOTIDE SEQUENCE</scope>
    <source>
        <strain evidence="1">FACHB-1375</strain>
    </source>
</reference>
<accession>A0A926ZGD8</accession>
<comment type="caution">
    <text evidence="1">The sequence shown here is derived from an EMBL/GenBank/DDBJ whole genome shotgun (WGS) entry which is preliminary data.</text>
</comment>
<sequence length="67" mass="8098">MTKERYMRSHFPHIQKKAYRFSIHTHSKINDNVKKFLGDVVHTRPEINFRANSKSRLKPTEKPKTYQ</sequence>
<dbReference type="RefSeq" id="WP_190464904.1">
    <property type="nucleotide sequence ID" value="NZ_JACJPW010000031.1"/>
</dbReference>
<name>A0A926ZGD8_9CYAN</name>
<proteinExistence type="predicted"/>
<keyword evidence="2" id="KW-1185">Reference proteome</keyword>
<organism evidence="1 2">
    <name type="scientific">Aerosakkonema funiforme FACHB-1375</name>
    <dbReference type="NCBI Taxonomy" id="2949571"/>
    <lineage>
        <taxon>Bacteria</taxon>
        <taxon>Bacillati</taxon>
        <taxon>Cyanobacteriota</taxon>
        <taxon>Cyanophyceae</taxon>
        <taxon>Oscillatoriophycideae</taxon>
        <taxon>Aerosakkonematales</taxon>
        <taxon>Aerosakkonemataceae</taxon>
        <taxon>Aerosakkonema</taxon>
    </lineage>
</organism>
<evidence type="ECO:0000313" key="1">
    <source>
        <dbReference type="EMBL" id="MBD2182093.1"/>
    </source>
</evidence>
<dbReference type="Proteomes" id="UP000641646">
    <property type="component" value="Unassembled WGS sequence"/>
</dbReference>
<evidence type="ECO:0000313" key="2">
    <source>
        <dbReference type="Proteomes" id="UP000641646"/>
    </source>
</evidence>
<protein>
    <recommendedName>
        <fullName evidence="3">Transposase</fullName>
    </recommendedName>
</protein>
<dbReference type="AlphaFoldDB" id="A0A926ZGD8"/>
<gene>
    <name evidence="1" type="ORF">H6G03_13425</name>
</gene>
<evidence type="ECO:0008006" key="3">
    <source>
        <dbReference type="Google" id="ProtNLM"/>
    </source>
</evidence>